<evidence type="ECO:0000313" key="21">
    <source>
        <dbReference type="EMBL" id="RXM31502.1"/>
    </source>
</evidence>
<keyword evidence="6" id="KW-0677">Repeat</keyword>
<keyword evidence="7 16" id="KW-0694">RNA-binding</keyword>
<keyword evidence="12" id="KW-0539">Nucleus</keyword>
<feature type="compositionally biased region" description="Polar residues" evidence="18">
    <location>
        <begin position="940"/>
        <end position="949"/>
    </location>
</feature>
<dbReference type="Pfam" id="PF00076">
    <property type="entry name" value="RRM_1"/>
    <property type="match status" value="1"/>
</dbReference>
<feature type="region of interest" description="Disordered" evidence="18">
    <location>
        <begin position="1194"/>
        <end position="1214"/>
    </location>
</feature>
<dbReference type="NCBIfam" id="TIGR01642">
    <property type="entry name" value="U2AF_lg"/>
    <property type="match status" value="1"/>
</dbReference>
<reference evidence="21 22" key="1">
    <citation type="submission" date="2019-01" db="EMBL/GenBank/DDBJ databases">
        <title>Draft Genome and Complete Hox-Cluster Characterization of the Sterlet Sturgeon (Acipenser ruthenus).</title>
        <authorList>
            <person name="Wei Q."/>
        </authorList>
    </citation>
    <scope>NUCLEOTIDE SEQUENCE [LARGE SCALE GENOMIC DNA]</scope>
    <source>
        <strain evidence="21">WHYD16114868_AA</strain>
        <tissue evidence="21">Blood</tissue>
    </source>
</reference>
<feature type="compositionally biased region" description="Basic residues" evidence="18">
    <location>
        <begin position="54"/>
        <end position="66"/>
    </location>
</feature>
<evidence type="ECO:0000256" key="6">
    <source>
        <dbReference type="ARBA" id="ARBA00022737"/>
    </source>
</evidence>
<dbReference type="GO" id="GO:0005634">
    <property type="term" value="C:nucleus"/>
    <property type="evidence" value="ECO:0007669"/>
    <property type="project" value="UniProtKB-SubCell"/>
</dbReference>
<evidence type="ECO:0000256" key="17">
    <source>
        <dbReference type="SAM" id="Coils"/>
    </source>
</evidence>
<evidence type="ECO:0000256" key="15">
    <source>
        <dbReference type="ARBA" id="ARBA00080865"/>
    </source>
</evidence>
<keyword evidence="10" id="KW-0009">Actin-binding</keyword>
<dbReference type="InterPro" id="IPR039597">
    <property type="entry name" value="M-RIP_PH"/>
</dbReference>
<dbReference type="InterPro" id="IPR035979">
    <property type="entry name" value="RBD_domain_sf"/>
</dbReference>
<gene>
    <name evidence="21" type="ORF">EOD39_1727</name>
</gene>
<evidence type="ECO:0000256" key="1">
    <source>
        <dbReference type="ARBA" id="ARBA00004123"/>
    </source>
</evidence>
<feature type="coiled-coil region" evidence="17">
    <location>
        <begin position="1485"/>
        <end position="1526"/>
    </location>
</feature>
<dbReference type="GO" id="GO:0015629">
    <property type="term" value="C:actin cytoskeleton"/>
    <property type="evidence" value="ECO:0007669"/>
    <property type="project" value="UniProtKB-ARBA"/>
</dbReference>
<feature type="region of interest" description="Disordered" evidence="18">
    <location>
        <begin position="616"/>
        <end position="716"/>
    </location>
</feature>
<feature type="compositionally biased region" description="Low complexity" evidence="18">
    <location>
        <begin position="688"/>
        <end position="714"/>
    </location>
</feature>
<feature type="region of interest" description="Disordered" evidence="18">
    <location>
        <begin position="914"/>
        <end position="974"/>
    </location>
</feature>
<dbReference type="Gene3D" id="2.30.29.30">
    <property type="entry name" value="Pleckstrin-homology domain (PH domain)/Phosphotyrosine-binding domain (PTB)"/>
    <property type="match status" value="2"/>
</dbReference>
<protein>
    <recommendedName>
        <fullName evidence="14">Splicing factor U2AF 65 kDa subunit</fullName>
    </recommendedName>
    <alternativeName>
        <fullName evidence="15">U2 auxiliary factor 65 kDa subunit</fullName>
    </alternativeName>
    <alternativeName>
        <fullName evidence="13">U2 snRNP auxiliary factor large subunit</fullName>
    </alternativeName>
</protein>
<keyword evidence="4" id="KW-0597">Phosphoprotein</keyword>
<feature type="region of interest" description="Disordered" evidence="18">
    <location>
        <begin position="540"/>
        <end position="562"/>
    </location>
</feature>
<dbReference type="PROSITE" id="PS50102">
    <property type="entry name" value="RRM"/>
    <property type="match status" value="2"/>
</dbReference>
<feature type="compositionally biased region" description="Basic and acidic residues" evidence="18">
    <location>
        <begin position="767"/>
        <end position="782"/>
    </location>
</feature>
<evidence type="ECO:0000256" key="8">
    <source>
        <dbReference type="ARBA" id="ARBA00023054"/>
    </source>
</evidence>
<feature type="domain" description="PH" evidence="19">
    <location>
        <begin position="431"/>
        <end position="538"/>
    </location>
</feature>
<feature type="domain" description="RRM" evidence="20">
    <location>
        <begin position="153"/>
        <end position="235"/>
    </location>
</feature>
<keyword evidence="22" id="KW-1185">Reference proteome</keyword>
<feature type="region of interest" description="Disordered" evidence="18">
    <location>
        <begin position="750"/>
        <end position="782"/>
    </location>
</feature>
<accession>A0A444U8J9</accession>
<dbReference type="GO" id="GO:0003723">
    <property type="term" value="F:RNA binding"/>
    <property type="evidence" value="ECO:0007669"/>
    <property type="project" value="UniProtKB-UniRule"/>
</dbReference>
<feature type="coiled-coil region" evidence="17">
    <location>
        <begin position="1910"/>
        <end position="2013"/>
    </location>
</feature>
<dbReference type="GO" id="GO:0008380">
    <property type="term" value="P:RNA splicing"/>
    <property type="evidence" value="ECO:0007669"/>
    <property type="project" value="UniProtKB-KW"/>
</dbReference>
<dbReference type="CDD" id="cd12231">
    <property type="entry name" value="RRM2_U2AF65"/>
    <property type="match status" value="1"/>
</dbReference>
<keyword evidence="3" id="KW-0963">Cytoplasm</keyword>
<name>A0A444U8J9_ACIRT</name>
<dbReference type="PROSITE" id="PS50003">
    <property type="entry name" value="PH_DOMAIN"/>
    <property type="match status" value="2"/>
</dbReference>
<evidence type="ECO:0000256" key="16">
    <source>
        <dbReference type="PROSITE-ProRule" id="PRU00176"/>
    </source>
</evidence>
<evidence type="ECO:0000256" key="12">
    <source>
        <dbReference type="ARBA" id="ARBA00023242"/>
    </source>
</evidence>
<keyword evidence="8 17" id="KW-0175">Coiled coil</keyword>
<dbReference type="FunFam" id="3.30.70.330:FF:000097">
    <property type="entry name" value="U2 snRNP auxiliary factor large subunit"/>
    <property type="match status" value="1"/>
</dbReference>
<organism evidence="21 22">
    <name type="scientific">Acipenser ruthenus</name>
    <name type="common">Sterlet sturgeon</name>
    <dbReference type="NCBI Taxonomy" id="7906"/>
    <lineage>
        <taxon>Eukaryota</taxon>
        <taxon>Metazoa</taxon>
        <taxon>Chordata</taxon>
        <taxon>Craniata</taxon>
        <taxon>Vertebrata</taxon>
        <taxon>Euteleostomi</taxon>
        <taxon>Actinopterygii</taxon>
        <taxon>Chondrostei</taxon>
        <taxon>Acipenseriformes</taxon>
        <taxon>Acipenseridae</taxon>
        <taxon>Acipenser</taxon>
    </lineage>
</organism>
<dbReference type="Proteomes" id="UP000289886">
    <property type="component" value="Unassembled WGS sequence"/>
</dbReference>
<dbReference type="FunFam" id="2.30.29.30:FF:000133">
    <property type="entry name" value="myosin phosphatase Rho-interacting protein isoform X1"/>
    <property type="match status" value="1"/>
</dbReference>
<evidence type="ECO:0000313" key="22">
    <source>
        <dbReference type="Proteomes" id="UP000289886"/>
    </source>
</evidence>
<feature type="coiled-coil region" evidence="17">
    <location>
        <begin position="1351"/>
        <end position="1447"/>
    </location>
</feature>
<evidence type="ECO:0000256" key="10">
    <source>
        <dbReference type="ARBA" id="ARBA00023203"/>
    </source>
</evidence>
<dbReference type="EMBL" id="SCEB01215070">
    <property type="protein sequence ID" value="RXM31502.1"/>
    <property type="molecule type" value="Genomic_DNA"/>
</dbReference>
<dbReference type="SUPFAM" id="SSF50729">
    <property type="entry name" value="PH domain-like"/>
    <property type="match status" value="2"/>
</dbReference>
<feature type="coiled-coil region" evidence="17">
    <location>
        <begin position="1079"/>
        <end position="1113"/>
    </location>
</feature>
<keyword evidence="5" id="KW-0507">mRNA processing</keyword>
<evidence type="ECO:0000256" key="5">
    <source>
        <dbReference type="ARBA" id="ARBA00022664"/>
    </source>
</evidence>
<evidence type="ECO:0000256" key="7">
    <source>
        <dbReference type="ARBA" id="ARBA00022884"/>
    </source>
</evidence>
<feature type="compositionally biased region" description="Polar residues" evidence="18">
    <location>
        <begin position="1032"/>
        <end position="1041"/>
    </location>
</feature>
<dbReference type="Gene3D" id="3.30.70.330">
    <property type="match status" value="3"/>
</dbReference>
<dbReference type="InterPro" id="IPR006529">
    <property type="entry name" value="U2AF_lg"/>
</dbReference>
<comment type="caution">
    <text evidence="21">The sequence shown here is derived from an EMBL/GenBank/DDBJ whole genome shotgun (WGS) entry which is preliminary data.</text>
</comment>
<dbReference type="PANTHER" id="PTHR17271:SF12">
    <property type="entry name" value="MYOSIN PHOSPHATASE RHO-INTERACTING PROTEIN ISOFORM X1"/>
    <property type="match status" value="1"/>
</dbReference>
<dbReference type="SMART" id="SM00233">
    <property type="entry name" value="PH"/>
    <property type="match status" value="2"/>
</dbReference>
<evidence type="ECO:0000259" key="19">
    <source>
        <dbReference type="PROSITE" id="PS50003"/>
    </source>
</evidence>
<dbReference type="GO" id="GO:0051015">
    <property type="term" value="F:actin filament binding"/>
    <property type="evidence" value="ECO:0007669"/>
    <property type="project" value="TreeGrafter"/>
</dbReference>
<evidence type="ECO:0000256" key="18">
    <source>
        <dbReference type="SAM" id="MobiDB-lite"/>
    </source>
</evidence>
<evidence type="ECO:0000256" key="14">
    <source>
        <dbReference type="ARBA" id="ARBA00067256"/>
    </source>
</evidence>
<evidence type="ECO:0000256" key="11">
    <source>
        <dbReference type="ARBA" id="ARBA00023212"/>
    </source>
</evidence>
<comment type="subcellular location">
    <subcellularLocation>
        <location evidence="2">Cytoplasm</location>
        <location evidence="2">Cytoskeleton</location>
    </subcellularLocation>
    <subcellularLocation>
        <location evidence="1">Nucleus</location>
    </subcellularLocation>
</comment>
<sequence>MKTPVAEQYAAFKTVLKLVMERENERHRKRSRSKSQSRGEKHRSWSKDRGSRSRDKKRHSRDRKSKSRDIRSGSKEQKKQSYSPRRSQKKRSCKYWDVPPPGFEHVTPVQYKAMQAAGQIPSAALLANATVSGVAVTPTQVPTVGSQMTRQARRLYVGNIPFGVTEELMADFFNAQMRLAGLSQAPGNPVLAVQINQDKNFAFLEFRSVDETTQAMAFDGIIFQLQSLKIRRPHDYQPLPGISEQPSLHVPGVVSTVVPDSPNKLFIGGLPNYLNDDQVKELLTSFGPLKAFNLVKDSATSLSKGYSFCEYVDVSVTDQAVAGLNGMQLGDKKLIVQRASVGAKNANPSAIIQTLVTLQVPGLQTFQNTGMPTEVLCLLNMVMPEELVEDDEYEEILEDIREECCKYGSVRSIEIPRPIDGLEVPGCGKAKPIYGGWLCLAPEGTDFDNPMQRSRKWQRRFFVLYEHGCLRFALDESPSTLPQGTVNMNQCTDVIDAEPKTGQKNALCIVTPEQEYFIRGESKELINGWLEQLVVYPKTNKQNQKKKRKVEPTTSQEPGPAKVAVTGSGIPDAEKVPDSRSTIWQEELNAREVEASQVWPSSDNGAFTTMLAQGGHVPLDATSDHSSVNGDERDRGGIPFYLPQRPEMQVLSPTGSSSSKHSMDLGGIPRCQSPAQSDPFPSGSSLLSNGSHISGSVSSLDSDTSGSTVTSTDSHYAEIRAQRASTLHDAPRSRSRPTVIEKFEALELENAERMETDEPDLPAARQGRSETRRSQREELKRDTAREFHCSTIPPLRRAKSLDRRTTESVMTPDLLNFKKGWMVKLDEQGQWKKYWFVLTDHSLRYYKDSIAEEASDLDGEIDLTACYNVTEYQVQRNYGFQIHTNEGVYTLSAMTAGIRRNWIQAVMKNVRPSTAPDVASLPDEHGSSTHLDALLKPDVTQDSPSSGASSVEREAGQKKSRIRERRREGRSKTFDWAGFRPIAQALAQQRASEAEAFQSDLTDSDRTKRREERRKRYEMTSNAPEANKTDFENCSSSSSLDRQQKVQEEIEQHWQQVEKTPIREERHVLLATAFKSKETAELERLLESQKIGVEELKEQLESCHQQLADSNQRKMHLESLLRTALEHEQQVLSGYISPLESTLGHEAELETQKQRQELLSSQAQSLTKKYQETKELLQQQEIKKRSLQAQLGLTLSETPGKELSPTEDQKPLLEETSKDRVEELPGNTSALNIVLQDSTDMLKEIESLLMGNPVSLKHLVRLLHSTALVHSEDAKKPKITGTCCQKLYDILKQQHESLNHHLMKAEERVKEYEAHLEGMLGREQNQKLDSLKSCAALRQMEEHVELSKVTVKRQAQDIEMLTNENEVLHQRYQEIMNQLTEADREIERLKLELLNGQGGQQHLQVLEELNKTKARLAETGADKEVYEKELNKKSQKLQEAVIRLEVLGSSLKETERKLQLREATLQGLGFQMSAEDETQLLLEEKKQLCLQLGVAEEKLSEQEKQLKATEQSYKELHCQYRELMLKNNECETFYGQKLLEAQNKIKTTGGASVEEGGHGSEIKQELSDEERVKQLVEKIKLESAALGKVAEVLGKADFKIEKPLYAFTSTVKGIGSTVDSSKEESPEMSLLKKILLEGEFWVNMSNFSDTSSSELKENELNSYLSKASDSALVKNKMLFLAHRLFHLSNARQPQLELVKNPDGAIEEIVKDQTEAQRMLKFKVIEDVQREVSTEGKNEEVVSSLYNWLDHETDHQVKTELVQNLQKKVCLLNSVASSIQASTNNELMSLSLKLFDSLDLVSNSRKDLNGPWLSILQDAVMQAQLLYIICRLDIQHKKELTKLKEDQSKRKTTETDRKQCADLKMQNKEYKAVLETVKDEIAGLVSSKGEENVTMMHIHIEGEPIDSLDKAIEIQDMAAKHKKELREVKEAYELEAEKLRKEIVKIEEILKIKSEENVKEIDSLTVCMENLTKKHKVEMIRQQEEYAAERKNLEARHTREIEKLQNEMVEQAKLGLPERDVLMGEEGTTAKDNETHSTSWLKERIQELESQISTMRDTMKQHEREGDLSSIQQKYEKDLENLKVAILLMCSMCTEEPISSLVYEEAFFLPFFDVCSTEELASFQREIEVLSEQYSQKCLENAHLAQALEAERQALRQCQRENQDLNAHNQELNNRLAAEITRLRSRVTNEDGGDTCALVQGTEVYELEVMLRVKESEVQYLKQEINSLKEELQAAQRDKKHTTDKYKDIYTELSIVKAKSERDLNRLKEQLQLAHKALGEQSLEKMECSGYDIMKSKSNPDILKMAAAAAKRSERTMRSKSLKEGLTAEQRLHLFDNKDTKEF</sequence>
<evidence type="ECO:0000256" key="4">
    <source>
        <dbReference type="ARBA" id="ARBA00022553"/>
    </source>
</evidence>
<feature type="compositionally biased region" description="Basic and acidic residues" evidence="18">
    <location>
        <begin position="37"/>
        <end position="53"/>
    </location>
</feature>
<dbReference type="GO" id="GO:0006397">
    <property type="term" value="P:mRNA processing"/>
    <property type="evidence" value="ECO:0007669"/>
    <property type="project" value="UniProtKB-KW"/>
</dbReference>
<dbReference type="CDD" id="cd13275">
    <property type="entry name" value="PH_M-RIP"/>
    <property type="match status" value="1"/>
</dbReference>
<feature type="coiled-coil region" evidence="17">
    <location>
        <begin position="2140"/>
        <end position="2181"/>
    </location>
</feature>
<feature type="compositionally biased region" description="Polar residues" evidence="18">
    <location>
        <begin position="651"/>
        <end position="660"/>
    </location>
</feature>
<feature type="coiled-coil region" evidence="17">
    <location>
        <begin position="2210"/>
        <end position="2283"/>
    </location>
</feature>
<feature type="coiled-coil region" evidence="17">
    <location>
        <begin position="1149"/>
        <end position="1190"/>
    </location>
</feature>
<dbReference type="CDD" id="cd12232">
    <property type="entry name" value="RRM3_U2AF65"/>
    <property type="match status" value="1"/>
</dbReference>
<dbReference type="Pfam" id="PF00169">
    <property type="entry name" value="PH"/>
    <property type="match status" value="2"/>
</dbReference>
<feature type="compositionally biased region" description="Basic and acidic residues" evidence="18">
    <location>
        <begin position="1003"/>
        <end position="1018"/>
    </location>
</feature>
<dbReference type="FunFam" id="3.30.70.330:FF:000074">
    <property type="entry name" value="U2 snRNP auxiliary factor large subunit"/>
    <property type="match status" value="1"/>
</dbReference>
<evidence type="ECO:0000256" key="3">
    <source>
        <dbReference type="ARBA" id="ARBA00022490"/>
    </source>
</evidence>
<dbReference type="InterPro" id="IPR052223">
    <property type="entry name" value="Actin_Cytoskeleton_Reg"/>
</dbReference>
<dbReference type="InterPro" id="IPR000504">
    <property type="entry name" value="RRM_dom"/>
</dbReference>
<keyword evidence="9" id="KW-0508">mRNA splicing</keyword>
<dbReference type="InterPro" id="IPR011993">
    <property type="entry name" value="PH-like_dom_sf"/>
</dbReference>
<evidence type="ECO:0000256" key="2">
    <source>
        <dbReference type="ARBA" id="ARBA00004245"/>
    </source>
</evidence>
<dbReference type="InterPro" id="IPR001849">
    <property type="entry name" value="PH_domain"/>
</dbReference>
<feature type="coiled-coil region" evidence="17">
    <location>
        <begin position="1288"/>
        <end position="1322"/>
    </location>
</feature>
<feature type="domain" description="PH" evidence="19">
    <location>
        <begin position="815"/>
        <end position="911"/>
    </location>
</feature>
<dbReference type="SUPFAM" id="SSF54928">
    <property type="entry name" value="RNA-binding domain, RBD"/>
    <property type="match status" value="2"/>
</dbReference>
<evidence type="ECO:0000256" key="13">
    <source>
        <dbReference type="ARBA" id="ARBA00030821"/>
    </source>
</evidence>
<evidence type="ECO:0000256" key="9">
    <source>
        <dbReference type="ARBA" id="ARBA00023187"/>
    </source>
</evidence>
<dbReference type="InterPro" id="IPR012677">
    <property type="entry name" value="Nucleotide-bd_a/b_plait_sf"/>
</dbReference>
<keyword evidence="11" id="KW-0206">Cytoskeleton</keyword>
<dbReference type="CDD" id="cd12230">
    <property type="entry name" value="RRM1_U2AF65"/>
    <property type="match status" value="1"/>
</dbReference>
<dbReference type="SMART" id="SM00360">
    <property type="entry name" value="RRM"/>
    <property type="match status" value="2"/>
</dbReference>
<proteinExistence type="predicted"/>
<evidence type="ECO:0000259" key="20">
    <source>
        <dbReference type="PROSITE" id="PS50102"/>
    </source>
</evidence>
<feature type="region of interest" description="Disordered" evidence="18">
    <location>
        <begin position="21"/>
        <end position="99"/>
    </location>
</feature>
<feature type="region of interest" description="Disordered" evidence="18">
    <location>
        <begin position="990"/>
        <end position="1046"/>
    </location>
</feature>
<feature type="domain" description="RRM" evidence="20">
    <location>
        <begin position="263"/>
        <end position="341"/>
    </location>
</feature>
<dbReference type="PANTHER" id="PTHR17271">
    <property type="entry name" value="PLECKSTRIN HOMOLOGY PH DOMAIN-CONTAINING PROTEIN"/>
    <property type="match status" value="1"/>
</dbReference>
<feature type="compositionally biased region" description="Basic and acidic residues" evidence="18">
    <location>
        <begin position="67"/>
        <end position="79"/>
    </location>
</feature>